<keyword evidence="5" id="KW-0963">Cytoplasm</keyword>
<name>A0A7G3ZI50_9SACH</name>
<dbReference type="PROSITE" id="PS51886">
    <property type="entry name" value="TLDC"/>
    <property type="match status" value="1"/>
</dbReference>
<dbReference type="KEGG" id="tgb:HG536_0E00970"/>
<evidence type="ECO:0000256" key="4">
    <source>
        <dbReference type="ARBA" id="ARBA00015163"/>
    </source>
</evidence>
<comment type="function">
    <text evidence="1">May be involved in a process influencing telomere capping.</text>
</comment>
<evidence type="ECO:0000256" key="1">
    <source>
        <dbReference type="ARBA" id="ARBA00002738"/>
    </source>
</evidence>
<evidence type="ECO:0000256" key="3">
    <source>
        <dbReference type="ARBA" id="ARBA00006731"/>
    </source>
</evidence>
<evidence type="ECO:0000259" key="6">
    <source>
        <dbReference type="PROSITE" id="PS51886"/>
    </source>
</evidence>
<dbReference type="PANTHER" id="PTHR23354:SF130">
    <property type="entry name" value="RESTRICTION OF TELOMERE CAPPING PROTEIN 5"/>
    <property type="match status" value="1"/>
</dbReference>
<dbReference type="SMART" id="SM00584">
    <property type="entry name" value="TLDc"/>
    <property type="match status" value="1"/>
</dbReference>
<evidence type="ECO:0000313" key="8">
    <source>
        <dbReference type="Proteomes" id="UP000515788"/>
    </source>
</evidence>
<evidence type="ECO:0000256" key="2">
    <source>
        <dbReference type="ARBA" id="ARBA00004496"/>
    </source>
</evidence>
<gene>
    <name evidence="7" type="ORF">HG536_0E00970</name>
</gene>
<organism evidence="7 8">
    <name type="scientific">Torulaspora globosa</name>
    <dbReference type="NCBI Taxonomy" id="48254"/>
    <lineage>
        <taxon>Eukaryota</taxon>
        <taxon>Fungi</taxon>
        <taxon>Dikarya</taxon>
        <taxon>Ascomycota</taxon>
        <taxon>Saccharomycotina</taxon>
        <taxon>Saccharomycetes</taxon>
        <taxon>Saccharomycetales</taxon>
        <taxon>Saccharomycetaceae</taxon>
        <taxon>Torulaspora</taxon>
    </lineage>
</organism>
<dbReference type="GO" id="GO:0006979">
    <property type="term" value="P:response to oxidative stress"/>
    <property type="evidence" value="ECO:0007669"/>
    <property type="project" value="TreeGrafter"/>
</dbReference>
<dbReference type="PANTHER" id="PTHR23354">
    <property type="entry name" value="NUCLEOLAR PROTEIN 7/ESTROGEN RECEPTOR COACTIVATOR-RELATED"/>
    <property type="match status" value="1"/>
</dbReference>
<proteinExistence type="inferred from homology"/>
<comment type="similarity">
    <text evidence="3">Belongs to the RTC5 family.</text>
</comment>
<accession>A0A7G3ZI50</accession>
<protein>
    <recommendedName>
        <fullName evidence="4">Restriction of telomere capping protein 5</fullName>
    </recommendedName>
</protein>
<sequence length="568" mass="63825">MGQQTSVPQGDQNEADNKGKRFASSVDLMQYFNKRAIGFFSVAEIAAFKSRFDGRKLSATIKSADLAEWLHIPGDSVLLCQMIYEFVRVLSNFPLMKDAFEEVTGVGLLKAILLSDPVRCHKYVGVKNYDYLKLLFIAFSTRKSVKEELSSGSSTSLEEGEDLKKLIRNYNGIAVDELVLDAKLLLQLLTWLLLLTSHCPTGNCEFPDETAYNDWSSYKQAATCLLRAMNPEIISVSDLQSVTFEQFSSSIKAIMPNIFRPLQKLMEHLLYRDEDLVACLLDTGNLRNRSKLMTQPVLAQLFVSLPDKLSVSNLQKLYVGSESGFSMRSLQAKVFKWMAPTLLLVSGKSILDDEEFSKSNPRYRKFLSEFPKLKEGTPNPFDLRSNKTKVTFAIYVPDPWRVTNKDFFGGLGTTIVQLAPIQDVFKAVKDGTMYFNTMGGGIGIGDNQPQIKASSKSYSVGNVSLTIDNTLEFAAFRQTGYGGIFSPSSRLKEIHKENRPFEVRFLIQHVEVWGCGGEKELEEQYKKWQWEEAEAKRRQQINLRSIGEDRALLEMAGIIGHAQSGGSI</sequence>
<dbReference type="AlphaFoldDB" id="A0A7G3ZI50"/>
<dbReference type="EMBL" id="CP059250">
    <property type="protein sequence ID" value="QLL33186.1"/>
    <property type="molecule type" value="Genomic_DNA"/>
</dbReference>
<dbReference type="RefSeq" id="XP_037139860.1">
    <property type="nucleotide sequence ID" value="XM_037283964.1"/>
</dbReference>
<dbReference type="OrthoDB" id="289228at2759"/>
<reference evidence="7 8" key="1">
    <citation type="submission" date="2020-06" db="EMBL/GenBank/DDBJ databases">
        <title>The yeast mating-type switching endonuclease HO is a domesticated member of an unorthodox homing genetic element family.</title>
        <authorList>
            <person name="Coughlan A.Y."/>
            <person name="Lombardi L."/>
            <person name="Braun-Galleani S."/>
            <person name="Martos A.R."/>
            <person name="Galeote V."/>
            <person name="Bigey F."/>
            <person name="Dequin S."/>
            <person name="Byrne K.P."/>
            <person name="Wolfe K.H."/>
        </authorList>
    </citation>
    <scope>NUCLEOTIDE SEQUENCE [LARGE SCALE GENOMIC DNA]</scope>
    <source>
        <strain evidence="7 8">CBS764</strain>
    </source>
</reference>
<evidence type="ECO:0000256" key="5">
    <source>
        <dbReference type="ARBA" id="ARBA00022490"/>
    </source>
</evidence>
<dbReference type="Pfam" id="PF07534">
    <property type="entry name" value="TLD"/>
    <property type="match status" value="1"/>
</dbReference>
<comment type="subcellular location">
    <subcellularLocation>
        <location evidence="2">Cytoplasm</location>
    </subcellularLocation>
</comment>
<dbReference type="GO" id="GO:0005634">
    <property type="term" value="C:nucleus"/>
    <property type="evidence" value="ECO:0007669"/>
    <property type="project" value="TreeGrafter"/>
</dbReference>
<dbReference type="InterPro" id="IPR006571">
    <property type="entry name" value="TLDc_dom"/>
</dbReference>
<evidence type="ECO:0000313" key="7">
    <source>
        <dbReference type="EMBL" id="QLL33186.1"/>
    </source>
</evidence>
<dbReference type="GO" id="GO:0005737">
    <property type="term" value="C:cytoplasm"/>
    <property type="evidence" value="ECO:0007669"/>
    <property type="project" value="UniProtKB-SubCell"/>
</dbReference>
<dbReference type="GeneID" id="59326382"/>
<feature type="domain" description="TLDc" evidence="6">
    <location>
        <begin position="291"/>
        <end position="516"/>
    </location>
</feature>
<dbReference type="Proteomes" id="UP000515788">
    <property type="component" value="Chromosome 5"/>
</dbReference>
<keyword evidence="8" id="KW-1185">Reference proteome</keyword>